<dbReference type="InterPro" id="IPR036249">
    <property type="entry name" value="Thioredoxin-like_sf"/>
</dbReference>
<dbReference type="GO" id="GO:0006749">
    <property type="term" value="P:glutathione metabolic process"/>
    <property type="evidence" value="ECO:0007669"/>
    <property type="project" value="TreeGrafter"/>
</dbReference>
<protein>
    <recommendedName>
        <fullName evidence="1">GST N-terminal domain-containing protein</fullName>
    </recommendedName>
</protein>
<accession>A0A0L8HFV1</accession>
<dbReference type="Gene3D" id="1.20.1050.130">
    <property type="match status" value="1"/>
</dbReference>
<gene>
    <name evidence="2" type="ORF">OCBIM_22015691mg</name>
</gene>
<dbReference type="PROSITE" id="PS50404">
    <property type="entry name" value="GST_NTER"/>
    <property type="match status" value="1"/>
</dbReference>
<dbReference type="InterPro" id="IPR004045">
    <property type="entry name" value="Glutathione_S-Trfase_N"/>
</dbReference>
<dbReference type="OrthoDB" id="414243at2759"/>
<feature type="domain" description="GST N-terminal" evidence="1">
    <location>
        <begin position="2"/>
        <end position="83"/>
    </location>
</feature>
<evidence type="ECO:0000313" key="2">
    <source>
        <dbReference type="EMBL" id="KOF88014.1"/>
    </source>
</evidence>
<reference evidence="2" key="1">
    <citation type="submission" date="2015-07" db="EMBL/GenBank/DDBJ databases">
        <title>MeaNS - Measles Nucleotide Surveillance Program.</title>
        <authorList>
            <person name="Tran T."/>
            <person name="Druce J."/>
        </authorList>
    </citation>
    <scope>NUCLEOTIDE SEQUENCE</scope>
    <source>
        <strain evidence="2">UCB-OBI-ISO-001</strain>
        <tissue evidence="2">Gonad</tissue>
    </source>
</reference>
<dbReference type="EMBL" id="KQ418276">
    <property type="protein sequence ID" value="KOF88014.1"/>
    <property type="molecule type" value="Genomic_DNA"/>
</dbReference>
<dbReference type="PANTHER" id="PTHR11571">
    <property type="entry name" value="GLUTATHIONE S-TRANSFERASE"/>
    <property type="match status" value="1"/>
</dbReference>
<proteinExistence type="predicted"/>
<name>A0A0L8HFV1_OCTBM</name>
<dbReference type="InterPro" id="IPR036282">
    <property type="entry name" value="Glutathione-S-Trfase_C_sf"/>
</dbReference>
<dbReference type="InterPro" id="IPR050213">
    <property type="entry name" value="GST_superfamily"/>
</dbReference>
<sequence>MVQYELLYWTIKGRGEIVRVTLAAAGLDFKDTRYTLEEWPSYKNSFYGKTVYEEYVIDEVVECVMHILNALIQLETCTESLKKKVTERYNEVCERVLEYVESKLEPGQLYIVGNSVSCRFIRLEESNHMPIVLEL</sequence>
<dbReference type="GO" id="GO:0004364">
    <property type="term" value="F:glutathione transferase activity"/>
    <property type="evidence" value="ECO:0007669"/>
    <property type="project" value="TreeGrafter"/>
</dbReference>
<dbReference type="AlphaFoldDB" id="A0A0L8HFV1"/>
<evidence type="ECO:0000259" key="1">
    <source>
        <dbReference type="PROSITE" id="PS50404"/>
    </source>
</evidence>
<dbReference type="Gene3D" id="1.20.1050.10">
    <property type="match status" value="1"/>
</dbReference>
<dbReference type="SUPFAM" id="SSF52833">
    <property type="entry name" value="Thioredoxin-like"/>
    <property type="match status" value="1"/>
</dbReference>
<dbReference type="SUPFAM" id="SSF47616">
    <property type="entry name" value="GST C-terminal domain-like"/>
    <property type="match status" value="1"/>
</dbReference>
<organism evidence="2">
    <name type="scientific">Octopus bimaculoides</name>
    <name type="common">California two-spotted octopus</name>
    <dbReference type="NCBI Taxonomy" id="37653"/>
    <lineage>
        <taxon>Eukaryota</taxon>
        <taxon>Metazoa</taxon>
        <taxon>Spiralia</taxon>
        <taxon>Lophotrochozoa</taxon>
        <taxon>Mollusca</taxon>
        <taxon>Cephalopoda</taxon>
        <taxon>Coleoidea</taxon>
        <taxon>Octopodiformes</taxon>
        <taxon>Octopoda</taxon>
        <taxon>Incirrata</taxon>
        <taxon>Octopodidae</taxon>
        <taxon>Octopus</taxon>
    </lineage>
</organism>
<dbReference type="PANTHER" id="PTHR11571:SF150">
    <property type="entry name" value="GLUTATHIONE S-TRANSFERASE"/>
    <property type="match status" value="1"/>
</dbReference>